<dbReference type="Proteomes" id="UP001189429">
    <property type="component" value="Unassembled WGS sequence"/>
</dbReference>
<dbReference type="EMBL" id="CAUYUJ010016078">
    <property type="protein sequence ID" value="CAK0861627.1"/>
    <property type="molecule type" value="Genomic_DNA"/>
</dbReference>
<reference evidence="2" key="1">
    <citation type="submission" date="2023-10" db="EMBL/GenBank/DDBJ databases">
        <authorList>
            <person name="Chen Y."/>
            <person name="Shah S."/>
            <person name="Dougan E. K."/>
            <person name="Thang M."/>
            <person name="Chan C."/>
        </authorList>
    </citation>
    <scope>NUCLEOTIDE SEQUENCE [LARGE SCALE GENOMIC DNA]</scope>
</reference>
<evidence type="ECO:0000313" key="2">
    <source>
        <dbReference type="EMBL" id="CAK0861627.1"/>
    </source>
</evidence>
<comment type="caution">
    <text evidence="2">The sequence shown here is derived from an EMBL/GenBank/DDBJ whole genome shotgun (WGS) entry which is preliminary data.</text>
</comment>
<organism evidence="2 3">
    <name type="scientific">Prorocentrum cordatum</name>
    <dbReference type="NCBI Taxonomy" id="2364126"/>
    <lineage>
        <taxon>Eukaryota</taxon>
        <taxon>Sar</taxon>
        <taxon>Alveolata</taxon>
        <taxon>Dinophyceae</taxon>
        <taxon>Prorocentrales</taxon>
        <taxon>Prorocentraceae</taxon>
        <taxon>Prorocentrum</taxon>
    </lineage>
</organism>
<evidence type="ECO:0000256" key="1">
    <source>
        <dbReference type="SAM" id="MobiDB-lite"/>
    </source>
</evidence>
<accession>A0ABN9UP99</accession>
<evidence type="ECO:0000313" key="3">
    <source>
        <dbReference type="Proteomes" id="UP001189429"/>
    </source>
</evidence>
<gene>
    <name evidence="2" type="ORF">PCOR1329_LOCUS50240</name>
</gene>
<keyword evidence="3" id="KW-1185">Reference proteome</keyword>
<proteinExistence type="predicted"/>
<feature type="region of interest" description="Disordered" evidence="1">
    <location>
        <begin position="40"/>
        <end position="121"/>
    </location>
</feature>
<feature type="compositionally biased region" description="Low complexity" evidence="1">
    <location>
        <begin position="57"/>
        <end position="72"/>
    </location>
</feature>
<protein>
    <submittedName>
        <fullName evidence="2">Uncharacterized protein</fullName>
    </submittedName>
</protein>
<sequence length="121" mass="13128">MLRAEGAVPLLESLWLSRGLGPMSKRAKVELTAAWFESGRPDGKLRVFGSEGDEAIPWSPRGSSRGSARGSPQYSPRHSPRYSPRGQLELPAGSSPRSERPPTPRAVSSLLQGLRLARRAP</sequence>
<name>A0ABN9UP99_9DINO</name>